<keyword evidence="3" id="KW-1185">Reference proteome</keyword>
<dbReference type="EMBL" id="NRSG01000231">
    <property type="protein sequence ID" value="MBK1660945.1"/>
    <property type="molecule type" value="Genomic_DNA"/>
</dbReference>
<dbReference type="PIRSF" id="PIRSF017082">
    <property type="entry name" value="YflP"/>
    <property type="match status" value="1"/>
</dbReference>
<proteinExistence type="inferred from homology"/>
<dbReference type="InterPro" id="IPR005064">
    <property type="entry name" value="BUG"/>
</dbReference>
<dbReference type="Gene3D" id="3.40.190.150">
    <property type="entry name" value="Bordetella uptake gene, domain 1"/>
    <property type="match status" value="1"/>
</dbReference>
<dbReference type="Proteomes" id="UP000697995">
    <property type="component" value="Unassembled WGS sequence"/>
</dbReference>
<dbReference type="Pfam" id="PF03401">
    <property type="entry name" value="TctC"/>
    <property type="match status" value="1"/>
</dbReference>
<evidence type="ECO:0000256" key="1">
    <source>
        <dbReference type="ARBA" id="ARBA00006987"/>
    </source>
</evidence>
<dbReference type="InterPro" id="IPR042100">
    <property type="entry name" value="Bug_dom1"/>
</dbReference>
<organism evidence="2 3">
    <name type="scientific">Paracraurococcus ruber</name>
    <dbReference type="NCBI Taxonomy" id="77675"/>
    <lineage>
        <taxon>Bacteria</taxon>
        <taxon>Pseudomonadati</taxon>
        <taxon>Pseudomonadota</taxon>
        <taxon>Alphaproteobacteria</taxon>
        <taxon>Acetobacterales</taxon>
        <taxon>Roseomonadaceae</taxon>
        <taxon>Paracraurococcus</taxon>
    </lineage>
</organism>
<evidence type="ECO:0000313" key="2">
    <source>
        <dbReference type="EMBL" id="MBK1660945.1"/>
    </source>
</evidence>
<name>A0ABS1D274_9PROT</name>
<reference evidence="2 3" key="1">
    <citation type="journal article" date="2020" name="Microorganisms">
        <title>Osmotic Adaptation and Compatible Solute Biosynthesis of Phototrophic Bacteria as Revealed from Genome Analyses.</title>
        <authorList>
            <person name="Imhoff J.F."/>
            <person name="Rahn T."/>
            <person name="Kunzel S."/>
            <person name="Keller A."/>
            <person name="Neulinger S.C."/>
        </authorList>
    </citation>
    <scope>NUCLEOTIDE SEQUENCE [LARGE SCALE GENOMIC DNA]</scope>
    <source>
        <strain evidence="2 3">DSM 15382</strain>
    </source>
</reference>
<evidence type="ECO:0008006" key="4">
    <source>
        <dbReference type="Google" id="ProtNLM"/>
    </source>
</evidence>
<comment type="caution">
    <text evidence="2">The sequence shown here is derived from an EMBL/GenBank/DDBJ whole genome shotgun (WGS) entry which is preliminary data.</text>
</comment>
<protein>
    <recommendedName>
        <fullName evidence="4">Tripartite tricarboxylate transporter substrate binding protein</fullName>
    </recommendedName>
</protein>
<dbReference type="PANTHER" id="PTHR42928">
    <property type="entry name" value="TRICARBOXYLATE-BINDING PROTEIN"/>
    <property type="match status" value="1"/>
</dbReference>
<dbReference type="SUPFAM" id="SSF53850">
    <property type="entry name" value="Periplasmic binding protein-like II"/>
    <property type="match status" value="1"/>
</dbReference>
<sequence>MRGQSPGVDQGVSRWPIGVTASAAMPRSLSPGPASRRMWFLPILPATGRMTMTHAIPRRAALGLLGTAAPAVVRAQPAGGWPSRPIRFISPFAPGGPQEVPARLIAEHVSQRLGQPVVIESRPGAGSAVGTQFVAREADGHTFLVTTTSFATLPAIMKDPGFDPFADLVPVTLISESSLLLACRAEAPFADLAALLAAARARPGRISVGSAGIGSSTHLSMALLMHRAGIELLHVPYRGVTQSLTALLAGDIDLWTGDPSIPSAQLADGKLRPLAVTTAARSPALPAVPAIAELVQGFAVPFWFALLGGRATPPEAVAALMREMAALRAPESALARRMAGLGATLLLTGPEALAARLRQEVPQWKQVAATAGITPE</sequence>
<dbReference type="PANTHER" id="PTHR42928:SF5">
    <property type="entry name" value="BLR1237 PROTEIN"/>
    <property type="match status" value="1"/>
</dbReference>
<gene>
    <name evidence="2" type="ORF">CKO45_22265</name>
</gene>
<comment type="similarity">
    <text evidence="1">Belongs to the UPF0065 (bug) family.</text>
</comment>
<accession>A0ABS1D274</accession>
<dbReference type="Gene3D" id="3.40.190.10">
    <property type="entry name" value="Periplasmic binding protein-like II"/>
    <property type="match status" value="1"/>
</dbReference>
<evidence type="ECO:0000313" key="3">
    <source>
        <dbReference type="Proteomes" id="UP000697995"/>
    </source>
</evidence>